<evidence type="ECO:0000313" key="2">
    <source>
        <dbReference type="EMBL" id="KZV79774.1"/>
    </source>
</evidence>
<dbReference type="SUPFAM" id="SSF52047">
    <property type="entry name" value="RNI-like"/>
    <property type="match status" value="1"/>
</dbReference>
<proteinExistence type="predicted"/>
<organism evidence="2 3">
    <name type="scientific">Exidia glandulosa HHB12029</name>
    <dbReference type="NCBI Taxonomy" id="1314781"/>
    <lineage>
        <taxon>Eukaryota</taxon>
        <taxon>Fungi</taxon>
        <taxon>Dikarya</taxon>
        <taxon>Basidiomycota</taxon>
        <taxon>Agaricomycotina</taxon>
        <taxon>Agaricomycetes</taxon>
        <taxon>Auriculariales</taxon>
        <taxon>Exidiaceae</taxon>
        <taxon>Exidia</taxon>
    </lineage>
</organism>
<dbReference type="OrthoDB" id="2269034at2759"/>
<evidence type="ECO:0000313" key="3">
    <source>
        <dbReference type="Proteomes" id="UP000077266"/>
    </source>
</evidence>
<name>A0A165B3W7_EXIGL</name>
<keyword evidence="3" id="KW-1185">Reference proteome</keyword>
<dbReference type="EMBL" id="KV426566">
    <property type="protein sequence ID" value="KZV79774.1"/>
    <property type="molecule type" value="Genomic_DNA"/>
</dbReference>
<dbReference type="InterPro" id="IPR032675">
    <property type="entry name" value="LRR_dom_sf"/>
</dbReference>
<dbReference type="InParanoid" id="A0A165B3W7"/>
<feature type="coiled-coil region" evidence="1">
    <location>
        <begin position="21"/>
        <end position="69"/>
    </location>
</feature>
<dbReference type="PANTHER" id="PTHR38926">
    <property type="entry name" value="F-BOX DOMAIN CONTAINING PROTEIN, EXPRESSED"/>
    <property type="match status" value="1"/>
</dbReference>
<dbReference type="Gene3D" id="3.80.10.10">
    <property type="entry name" value="Ribonuclease Inhibitor"/>
    <property type="match status" value="1"/>
</dbReference>
<gene>
    <name evidence="2" type="ORF">EXIGLDRAFT_451156</name>
</gene>
<accession>A0A165B3W7</accession>
<dbReference type="AlphaFoldDB" id="A0A165B3W7"/>
<sequence>MPATAEQNSPVSFDVGQRAVLRELETRAERAVQNKASAFETMHAATVAYRAAEQAVEEAQRALTSVKDALALAASLNKSATNVSNGWPGAMNVDVLAEIFKFSAAADAEDKNLDQDAPNARQAFVIASVSRQWRAAALATPSLWTSVQVDYYWDDLRDYLTLMLERSRVCALDVYVLSAPSKNRGRTGLGDVILGKLLQRTRTIYVHFSSDELHFATSFLALFQASMPLLERLAFKFMAENLEGLRQIPPGTHLLTQCAHLTATNVNCLALHNIRPDTLPELQRFSVHAPITDDELQMLLRTWPKLETLQVAHIISDIPPLQPSPILRCLKSLICTSKQSALPYFTVTQLPALRDLSIVCSESSFTDLHNFVNSVSQCATLRTLTLISDDDGTFSMLLQGLPNLSSLTLKRFESDGAVAFFKRWAGNTLRNPPKLEHIHICETSLSADVLQTLVSFISLRHTNAVANNLPVLQSLSISDCAAHTSYDYGLPPWIKSRLEQLVPKLHIDGGDFANDV</sequence>
<keyword evidence="1" id="KW-0175">Coiled coil</keyword>
<protein>
    <recommendedName>
        <fullName evidence="4">F-box domain-containing protein</fullName>
    </recommendedName>
</protein>
<reference evidence="2 3" key="1">
    <citation type="journal article" date="2016" name="Mol. Biol. Evol.">
        <title>Comparative Genomics of Early-Diverging Mushroom-Forming Fungi Provides Insights into the Origins of Lignocellulose Decay Capabilities.</title>
        <authorList>
            <person name="Nagy L.G."/>
            <person name="Riley R."/>
            <person name="Tritt A."/>
            <person name="Adam C."/>
            <person name="Daum C."/>
            <person name="Floudas D."/>
            <person name="Sun H."/>
            <person name="Yadav J.S."/>
            <person name="Pangilinan J."/>
            <person name="Larsson K.H."/>
            <person name="Matsuura K."/>
            <person name="Barry K."/>
            <person name="Labutti K."/>
            <person name="Kuo R."/>
            <person name="Ohm R.A."/>
            <person name="Bhattacharya S.S."/>
            <person name="Shirouzu T."/>
            <person name="Yoshinaga Y."/>
            <person name="Martin F.M."/>
            <person name="Grigoriev I.V."/>
            <person name="Hibbett D.S."/>
        </authorList>
    </citation>
    <scope>NUCLEOTIDE SEQUENCE [LARGE SCALE GENOMIC DNA]</scope>
    <source>
        <strain evidence="2 3">HHB12029</strain>
    </source>
</reference>
<dbReference type="Proteomes" id="UP000077266">
    <property type="component" value="Unassembled WGS sequence"/>
</dbReference>
<dbReference type="PANTHER" id="PTHR38926:SF5">
    <property type="entry name" value="F-BOX AND LEUCINE-RICH REPEAT PROTEIN 6"/>
    <property type="match status" value="1"/>
</dbReference>
<evidence type="ECO:0000256" key="1">
    <source>
        <dbReference type="SAM" id="Coils"/>
    </source>
</evidence>
<evidence type="ECO:0008006" key="4">
    <source>
        <dbReference type="Google" id="ProtNLM"/>
    </source>
</evidence>